<evidence type="ECO:0000256" key="22">
    <source>
        <dbReference type="ARBA" id="ARBA00044985"/>
    </source>
</evidence>
<evidence type="ECO:0000256" key="12">
    <source>
        <dbReference type="ARBA" id="ARBA00044884"/>
    </source>
</evidence>
<dbReference type="PANTHER" id="PTHR23512:SF3">
    <property type="entry name" value="MAJOR FACILITATOR SUPERFAMILY DOMAIN-CONTAINING PROTEIN 1"/>
    <property type="match status" value="1"/>
</dbReference>
<comment type="catalytic activity">
    <reaction evidence="13">
        <text>L-lysyl-L-alpha-amino acid(out) = L-lysyl-L-alpha-amino acid(in)</text>
        <dbReference type="Rhea" id="RHEA:79387"/>
        <dbReference type="ChEBI" id="CHEBI:229965"/>
    </reaction>
</comment>
<dbReference type="SUPFAM" id="SSF103473">
    <property type="entry name" value="MFS general substrate transporter"/>
    <property type="match status" value="1"/>
</dbReference>
<evidence type="ECO:0000256" key="24">
    <source>
        <dbReference type="ARBA" id="ARBA00045709"/>
    </source>
</evidence>
<comment type="catalytic activity">
    <reaction evidence="18">
        <text>L-arginyl-glycine(out) = L-arginyl-glycine(in)</text>
        <dbReference type="Rhea" id="RHEA:79391"/>
        <dbReference type="ChEBI" id="CHEBI:229955"/>
    </reaction>
</comment>
<evidence type="ECO:0000256" key="6">
    <source>
        <dbReference type="ARBA" id="ARBA00022989"/>
    </source>
</evidence>
<evidence type="ECO:0000256" key="21">
    <source>
        <dbReference type="ARBA" id="ARBA00044924"/>
    </source>
</evidence>
<evidence type="ECO:0000256" key="5">
    <source>
        <dbReference type="ARBA" id="ARBA00022692"/>
    </source>
</evidence>
<evidence type="ECO:0000256" key="26">
    <source>
        <dbReference type="SAM" id="Phobius"/>
    </source>
</evidence>
<evidence type="ECO:0000256" key="9">
    <source>
        <dbReference type="ARBA" id="ARBA00044876"/>
    </source>
</evidence>
<comment type="catalytic activity">
    <reaction evidence="19">
        <text>L-histidyl-L-alpha-amino acid(out) = L-histidyl-L-alpha-amino acid(in)</text>
        <dbReference type="Rhea" id="RHEA:79379"/>
        <dbReference type="ChEBI" id="CHEBI:229964"/>
    </reaction>
</comment>
<evidence type="ECO:0000256" key="7">
    <source>
        <dbReference type="ARBA" id="ARBA00023136"/>
    </source>
</evidence>
<protein>
    <recommendedName>
        <fullName evidence="22">Lysosomal dipeptide transporter MFSD1</fullName>
    </recommendedName>
    <alternativeName>
        <fullName evidence="23">Major facilitator superfamily domain-containing protein 1</fullName>
    </alternativeName>
</protein>
<comment type="catalytic activity">
    <reaction evidence="9">
        <text>L-lysyl-L-alanine(out) = L-lysyl-L-alanine(in)</text>
        <dbReference type="Rhea" id="RHEA:79399"/>
        <dbReference type="ChEBI" id="CHEBI:229954"/>
    </reaction>
</comment>
<dbReference type="RefSeq" id="WP_099386659.1">
    <property type="nucleotide sequence ID" value="NZ_JANSWH010000028.1"/>
</dbReference>
<comment type="catalytic activity">
    <reaction evidence="10">
        <text>L-histidyl-glycine(out) = L-histidyl-glycine(in)</text>
        <dbReference type="Rhea" id="RHEA:79395"/>
        <dbReference type="ChEBI" id="CHEBI:229957"/>
    </reaction>
</comment>
<evidence type="ECO:0000256" key="4">
    <source>
        <dbReference type="ARBA" id="ARBA00022448"/>
    </source>
</evidence>
<gene>
    <name evidence="27" type="ORF">CSX02_10610</name>
</gene>
<dbReference type="PANTHER" id="PTHR23512">
    <property type="entry name" value="MAJOR FACILITATOR SUPERFAMILY DOMAIN-CONTAINING PROTEIN 1"/>
    <property type="match status" value="1"/>
</dbReference>
<feature type="transmembrane region" description="Helical" evidence="26">
    <location>
        <begin position="254"/>
        <end position="273"/>
    </location>
</feature>
<feature type="transmembrane region" description="Helical" evidence="26">
    <location>
        <begin position="47"/>
        <end position="67"/>
    </location>
</feature>
<comment type="catalytic activity">
    <reaction evidence="16">
        <text>L-arginyl-L-alpha-amino acid(out) = L-arginyl-L-alpha-amino acid(in)</text>
        <dbReference type="Rhea" id="RHEA:79371"/>
        <dbReference type="ChEBI" id="CHEBI:84315"/>
    </reaction>
</comment>
<keyword evidence="4" id="KW-0813">Transport</keyword>
<evidence type="ECO:0000313" key="27">
    <source>
        <dbReference type="EMBL" id="PHU36944.1"/>
    </source>
</evidence>
<feature type="transmembrane region" description="Helical" evidence="26">
    <location>
        <begin position="318"/>
        <end position="337"/>
    </location>
</feature>
<reference evidence="27 28" key="2">
    <citation type="submission" date="2017-10" db="EMBL/GenBank/DDBJ databases">
        <authorList>
            <person name="Banno H."/>
            <person name="Chua N.-H."/>
        </authorList>
    </citation>
    <scope>NUCLEOTIDE SEQUENCE [LARGE SCALE GENOMIC DNA]</scope>
    <source>
        <strain evidence="27 28">JK623</strain>
    </source>
</reference>
<comment type="similarity">
    <text evidence="3">Belongs to the major facilitator superfamily.</text>
</comment>
<feature type="transmembrane region" description="Helical" evidence="26">
    <location>
        <begin position="182"/>
        <end position="203"/>
    </location>
</feature>
<feature type="transmembrane region" description="Helical" evidence="26">
    <location>
        <begin position="12"/>
        <end position="35"/>
    </location>
</feature>
<feature type="transmembrane region" description="Helical" evidence="26">
    <location>
        <begin position="79"/>
        <end position="101"/>
    </location>
</feature>
<evidence type="ECO:0000256" key="17">
    <source>
        <dbReference type="ARBA" id="ARBA00044900"/>
    </source>
</evidence>
<evidence type="ECO:0000256" key="10">
    <source>
        <dbReference type="ARBA" id="ARBA00044878"/>
    </source>
</evidence>
<evidence type="ECO:0000256" key="11">
    <source>
        <dbReference type="ARBA" id="ARBA00044881"/>
    </source>
</evidence>
<dbReference type="InterPro" id="IPR036259">
    <property type="entry name" value="MFS_trans_sf"/>
</dbReference>
<dbReference type="Gene3D" id="1.20.1250.20">
    <property type="entry name" value="MFS general substrate transporter like domains"/>
    <property type="match status" value="2"/>
</dbReference>
<evidence type="ECO:0000256" key="13">
    <source>
        <dbReference type="ARBA" id="ARBA00044891"/>
    </source>
</evidence>
<feature type="transmembrane region" description="Helical" evidence="26">
    <location>
        <begin position="378"/>
        <end position="401"/>
    </location>
</feature>
<dbReference type="GO" id="GO:0022857">
    <property type="term" value="F:transmembrane transporter activity"/>
    <property type="evidence" value="ECO:0007669"/>
    <property type="project" value="InterPro"/>
</dbReference>
<feature type="transmembrane region" description="Helical" evidence="26">
    <location>
        <begin position="149"/>
        <end position="170"/>
    </location>
</feature>
<dbReference type="CDD" id="cd06174">
    <property type="entry name" value="MFS"/>
    <property type="match status" value="1"/>
</dbReference>
<comment type="catalytic activity">
    <reaction evidence="15">
        <text>L-aspartyl-L-lysine(out) = L-aspartyl-L-lysine(in)</text>
        <dbReference type="Rhea" id="RHEA:79411"/>
        <dbReference type="ChEBI" id="CHEBI:229953"/>
    </reaction>
</comment>
<name>A0A2G3E118_9FIRM</name>
<evidence type="ECO:0000256" key="15">
    <source>
        <dbReference type="ARBA" id="ARBA00044898"/>
    </source>
</evidence>
<comment type="catalytic activity">
    <reaction evidence="14">
        <text>L-alpha-aminoacyl-L-lysine(out) = L-alpha-aminoacyl-L-lysine(in)</text>
        <dbReference type="Rhea" id="RHEA:79383"/>
        <dbReference type="ChEBI" id="CHEBI:229966"/>
    </reaction>
</comment>
<feature type="transmembrane region" description="Helical" evidence="26">
    <location>
        <begin position="113"/>
        <end position="137"/>
    </location>
</feature>
<evidence type="ECO:0000256" key="25">
    <source>
        <dbReference type="ARBA" id="ARBA00046376"/>
    </source>
</evidence>
<accession>A0A2G3E118</accession>
<evidence type="ECO:0000256" key="1">
    <source>
        <dbReference type="ARBA" id="ARBA00004155"/>
    </source>
</evidence>
<comment type="subunit">
    <text evidence="25">Homodimer. Interacts with lysosomal protein GLMP (via lumenal domain); the interaction starts while both proteins are still in the endoplasmic reticulum and is required for stabilization of MFSD1 in lysosomes but has no direct effect on its targeting to lysosomes or transporter activity.</text>
</comment>
<comment type="catalytic activity">
    <reaction evidence="21">
        <text>L-lysyl-glycine(out) = L-lysyl-glycine(in)</text>
        <dbReference type="Rhea" id="RHEA:79407"/>
        <dbReference type="ChEBI" id="CHEBI:191202"/>
    </reaction>
</comment>
<keyword evidence="7 26" id="KW-0472">Membrane</keyword>
<dbReference type="Proteomes" id="UP000224563">
    <property type="component" value="Unassembled WGS sequence"/>
</dbReference>
<comment type="catalytic activity">
    <reaction evidence="20">
        <text>L-alanyl-L-lysine(out) = L-alanyl-L-lysine(in)</text>
        <dbReference type="Rhea" id="RHEA:79415"/>
        <dbReference type="ChEBI" id="CHEBI:192470"/>
    </reaction>
</comment>
<keyword evidence="6 26" id="KW-1133">Transmembrane helix</keyword>
<comment type="catalytic activity">
    <reaction evidence="12">
        <text>L-alpha-aminoacyl-L-histidine(out) = L-alpha-aminoacyl-L-histidine(in)</text>
        <dbReference type="Rhea" id="RHEA:79375"/>
        <dbReference type="ChEBI" id="CHEBI:229967"/>
    </reaction>
</comment>
<dbReference type="AlphaFoldDB" id="A0A2G3E118"/>
<organism evidence="27 28">
    <name type="scientific">Agathobacter ruminis</name>
    <dbReference type="NCBI Taxonomy" id="1712665"/>
    <lineage>
        <taxon>Bacteria</taxon>
        <taxon>Bacillati</taxon>
        <taxon>Bacillota</taxon>
        <taxon>Clostridia</taxon>
        <taxon>Lachnospirales</taxon>
        <taxon>Lachnospiraceae</taxon>
        <taxon>Agathobacter</taxon>
    </lineage>
</organism>
<evidence type="ECO:0000256" key="8">
    <source>
        <dbReference type="ARBA" id="ARBA00023228"/>
    </source>
</evidence>
<keyword evidence="5 26" id="KW-0812">Transmembrane</keyword>
<evidence type="ECO:0000256" key="3">
    <source>
        <dbReference type="ARBA" id="ARBA00008335"/>
    </source>
</evidence>
<dbReference type="EMBL" id="PDYG01000100">
    <property type="protein sequence ID" value="PHU36944.1"/>
    <property type="molecule type" value="Genomic_DNA"/>
</dbReference>
<dbReference type="Pfam" id="PF07690">
    <property type="entry name" value="MFS_1"/>
    <property type="match status" value="1"/>
</dbReference>
<feature type="transmembrane region" description="Helical" evidence="26">
    <location>
        <begin position="285"/>
        <end position="306"/>
    </location>
</feature>
<evidence type="ECO:0000256" key="23">
    <source>
        <dbReference type="ARBA" id="ARBA00045018"/>
    </source>
</evidence>
<keyword evidence="8" id="KW-0458">Lysosome</keyword>
<dbReference type="InterPro" id="IPR052187">
    <property type="entry name" value="MFSD1"/>
</dbReference>
<feature type="transmembrane region" description="Helical" evidence="26">
    <location>
        <begin position="343"/>
        <end position="366"/>
    </location>
</feature>
<keyword evidence="28" id="KW-1185">Reference proteome</keyword>
<evidence type="ECO:0000256" key="16">
    <source>
        <dbReference type="ARBA" id="ARBA00044899"/>
    </source>
</evidence>
<comment type="catalytic activity">
    <reaction evidence="17">
        <text>L-lysyl-L-lysine(out) = L-lysyl-L-lysine(in)</text>
        <dbReference type="Rhea" id="RHEA:79403"/>
        <dbReference type="ChEBI" id="CHEBI:229956"/>
    </reaction>
</comment>
<evidence type="ECO:0000256" key="20">
    <source>
        <dbReference type="ARBA" id="ARBA00044919"/>
    </source>
</evidence>
<sequence>MENSKAKGFGARGWLLIVVLFTSFMMFQVFTNFPLNILKDFYGGDKAIAPIMSIGTFIGIVLQIIISSFVGRIKSIKRVAAVVGCIALLSAIVVAAVPVKFNDQHAPQVTIPMLWYAAYLLVNVCSTMYALFFLSILAGQWFPTRKGTVMGIATIAYPFCNGVIGFFAATALTPLDNGKEPAIFMAFLPFIIVCAIGYVLFLVGISDYPEQVGAYRDNDKNLTPEIAKKMMEEEIENKKTSVWHTGHTFISRDFWFASVTCGLILMAAIGTMVRSQDIIAYFPKLDYKIIMLIVAIFGAIGSWLLGVLDTAVGTKKSMLLATCLMILAGILGTIAAFNQIGVLATISMVCIAMSMGASSNYTVSVAAQYWRREDFQSVFACLNPLSNIFNALAAVVVTFIINSNSTGNNIPAVFAFVGILGVVAFILMSLFSAKHVKETDDKYREAAGKPLDDALVGRK</sequence>
<evidence type="ECO:0000256" key="19">
    <source>
        <dbReference type="ARBA" id="ARBA00044912"/>
    </source>
</evidence>
<comment type="function">
    <text evidence="24">Lysosomal dipeptide uniporter that selectively exports lysine, arginine or histidine-containing dipeptides with a net positive charge from the lysosome lumen into the cytosol. Could play a role in a specific type of protein O-glycosylation indirectly regulating macrophages migration and tissue invasion. Also essential for liver homeostasis.</text>
</comment>
<evidence type="ECO:0000256" key="18">
    <source>
        <dbReference type="ARBA" id="ARBA00044903"/>
    </source>
</evidence>
<dbReference type="GO" id="GO:0005886">
    <property type="term" value="C:plasma membrane"/>
    <property type="evidence" value="ECO:0007669"/>
    <property type="project" value="UniProtKB-SubCell"/>
</dbReference>
<proteinExistence type="inferred from homology"/>
<feature type="transmembrane region" description="Helical" evidence="26">
    <location>
        <begin position="413"/>
        <end position="433"/>
    </location>
</feature>
<evidence type="ECO:0000313" key="28">
    <source>
        <dbReference type="Proteomes" id="UP000224563"/>
    </source>
</evidence>
<dbReference type="InterPro" id="IPR011701">
    <property type="entry name" value="MFS"/>
</dbReference>
<dbReference type="GO" id="GO:0005765">
    <property type="term" value="C:lysosomal membrane"/>
    <property type="evidence" value="ECO:0007669"/>
    <property type="project" value="UniProtKB-SubCell"/>
</dbReference>
<comment type="caution">
    <text evidence="27">The sequence shown here is derived from an EMBL/GenBank/DDBJ whole genome shotgun (WGS) entry which is preliminary data.</text>
</comment>
<evidence type="ECO:0000256" key="2">
    <source>
        <dbReference type="ARBA" id="ARBA00004651"/>
    </source>
</evidence>
<comment type="subcellular location">
    <subcellularLocation>
        <location evidence="2">Cell membrane</location>
        <topology evidence="2">Multi-pass membrane protein</topology>
    </subcellularLocation>
    <subcellularLocation>
        <location evidence="1">Lysosome membrane</location>
        <topology evidence="1">Multi-pass membrane protein</topology>
    </subcellularLocation>
</comment>
<comment type="catalytic activity">
    <reaction evidence="11">
        <text>L-alpha-aminoacyl-L-arginine(out) = L-alpha-aminoacyl-L-arginine(in)</text>
        <dbReference type="Rhea" id="RHEA:79367"/>
        <dbReference type="ChEBI" id="CHEBI:229968"/>
    </reaction>
</comment>
<reference evidence="27 28" key="1">
    <citation type="submission" date="2017-10" db="EMBL/GenBank/DDBJ databases">
        <title>Resolving the taxonomy of Roseburia spp., Eubacterium rectale and Agathobacter spp. through phylogenomic analysis.</title>
        <authorList>
            <person name="Sheridan P.O."/>
            <person name="Walker A.W."/>
            <person name="Duncan S.H."/>
            <person name="Scott K.P."/>
            <person name="Toole P.W.O."/>
            <person name="Luis P."/>
            <person name="Flint H.J."/>
        </authorList>
    </citation>
    <scope>NUCLEOTIDE SEQUENCE [LARGE SCALE GENOMIC DNA]</scope>
    <source>
        <strain evidence="27 28">JK623</strain>
    </source>
</reference>
<evidence type="ECO:0000256" key="14">
    <source>
        <dbReference type="ARBA" id="ARBA00044893"/>
    </source>
</evidence>